<sequence length="272" mass="30654">VAGFLTPRGEYGHLSEARSAEIESSIEGMGMTLEQAKSLRRALLRQKVMRCHKRLQSFAPRLMGYYAHGESIVSIARRYDFPPINTFRAILVASGCTKAEVKRALQDPETYLSERDQNQLKRAIEEDTVTQIDQSGMAEHADLFETILCDYFTEQGVRFRTQAELLAEQTKVPGGVVCTPDLLLLDHVTINGHPVSWVDAKCFYGADLSIPRGKTQKQADRYVKHWGQGALVYRRGFCSALHIDGAVLLDSTPLDLQELERHHAENIHSRQE</sequence>
<protein>
    <recommendedName>
        <fullName evidence="5">CDAN1-interacting nuclease 1</fullName>
    </recommendedName>
</protein>
<evidence type="ECO:0000313" key="6">
    <source>
        <dbReference type="EMBL" id="GIQ89291.1"/>
    </source>
</evidence>
<evidence type="ECO:0000313" key="7">
    <source>
        <dbReference type="Proteomes" id="UP000265618"/>
    </source>
</evidence>
<dbReference type="PANTHER" id="PTHR31661:SF1">
    <property type="entry name" value="CDAN1-INTERACTING NUCLEASE 1"/>
    <property type="match status" value="1"/>
</dbReference>
<comment type="subcellular location">
    <subcellularLocation>
        <location evidence="2">Cytoplasm</location>
    </subcellularLocation>
    <subcellularLocation>
        <location evidence="1">Nucleus</location>
    </subcellularLocation>
</comment>
<reference evidence="6 7" key="1">
    <citation type="journal article" date="2018" name="PLoS ONE">
        <title>The draft genome of Kipferlia bialata reveals reductive genome evolution in fornicate parasites.</title>
        <authorList>
            <person name="Tanifuji G."/>
            <person name="Takabayashi S."/>
            <person name="Kume K."/>
            <person name="Takagi M."/>
            <person name="Nakayama T."/>
            <person name="Kamikawa R."/>
            <person name="Inagaki Y."/>
            <person name="Hashimoto T."/>
        </authorList>
    </citation>
    <scope>NUCLEOTIDE SEQUENCE [LARGE SCALE GENOMIC DNA]</scope>
    <source>
        <strain evidence="6">NY0173</strain>
    </source>
</reference>
<gene>
    <name evidence="6" type="ORF">KIPB_011722</name>
</gene>
<evidence type="ECO:0000256" key="1">
    <source>
        <dbReference type="ARBA" id="ARBA00004123"/>
    </source>
</evidence>
<dbReference type="Pfam" id="PF14811">
    <property type="entry name" value="TPD"/>
    <property type="match status" value="1"/>
</dbReference>
<dbReference type="GO" id="GO:0005737">
    <property type="term" value="C:cytoplasm"/>
    <property type="evidence" value="ECO:0007669"/>
    <property type="project" value="UniProtKB-SubCell"/>
</dbReference>
<dbReference type="Proteomes" id="UP000265618">
    <property type="component" value="Unassembled WGS sequence"/>
</dbReference>
<evidence type="ECO:0000256" key="2">
    <source>
        <dbReference type="ARBA" id="ARBA00004496"/>
    </source>
</evidence>
<dbReference type="AlphaFoldDB" id="A0A9K3GP12"/>
<accession>A0A9K3GP12</accession>
<dbReference type="PANTHER" id="PTHR31661">
    <property type="entry name" value="SIMILAR TO CDNA SEQUENCE BC052040"/>
    <property type="match status" value="1"/>
</dbReference>
<evidence type="ECO:0000256" key="4">
    <source>
        <dbReference type="ARBA" id="ARBA00023242"/>
    </source>
</evidence>
<comment type="caution">
    <text evidence="6">The sequence shown here is derived from an EMBL/GenBank/DDBJ whole genome shotgun (WGS) entry which is preliminary data.</text>
</comment>
<proteinExistence type="predicted"/>
<feature type="non-terminal residue" evidence="6">
    <location>
        <position position="1"/>
    </location>
</feature>
<dbReference type="OrthoDB" id="6105938at2759"/>
<dbReference type="EMBL" id="BDIP01004891">
    <property type="protein sequence ID" value="GIQ89291.1"/>
    <property type="molecule type" value="Genomic_DNA"/>
</dbReference>
<keyword evidence="4" id="KW-0539">Nucleus</keyword>
<dbReference type="InterPro" id="IPR029404">
    <property type="entry name" value="CDIN1"/>
</dbReference>
<dbReference type="GO" id="GO:0005634">
    <property type="term" value="C:nucleus"/>
    <property type="evidence" value="ECO:0007669"/>
    <property type="project" value="UniProtKB-SubCell"/>
</dbReference>
<organism evidence="6 7">
    <name type="scientific">Kipferlia bialata</name>
    <dbReference type="NCBI Taxonomy" id="797122"/>
    <lineage>
        <taxon>Eukaryota</taxon>
        <taxon>Metamonada</taxon>
        <taxon>Carpediemonas-like organisms</taxon>
        <taxon>Kipferlia</taxon>
    </lineage>
</organism>
<evidence type="ECO:0000256" key="3">
    <source>
        <dbReference type="ARBA" id="ARBA00022490"/>
    </source>
</evidence>
<evidence type="ECO:0000256" key="5">
    <source>
        <dbReference type="ARBA" id="ARBA00023480"/>
    </source>
</evidence>
<keyword evidence="7" id="KW-1185">Reference proteome</keyword>
<keyword evidence="3" id="KW-0963">Cytoplasm</keyword>
<name>A0A9K3GP12_9EUKA</name>